<dbReference type="Proteomes" id="UP000243077">
    <property type="component" value="Chromosome"/>
</dbReference>
<dbReference type="EC" id="4.2.1.-" evidence="1"/>
<sequence>MPEADDTESRNYFADVPVENHGFHVRGANSLEWGQKNRLGRIFRKESGKTVMFAVDHGYFQGPTTGLERLDLTIPPLLDKADALMATRGAIRTSVDPAMDKAIVLRASGGPSILKELSNEQVAITLDDAIRINASALAVQMFVGGEFETQSIKNLTTLVDEGMRYGIPVMGVVAVGKELVRDARYFRLATRMGAELGAQIIKCYYTEEGFDTVVSTCPVPIVVAGGKKLPELDALIMARRSIDEGAAGVDMGRNIFQSANPRAMITAVSKVVHEGMSAEDAHELFNDLSNQ</sequence>
<evidence type="ECO:0000313" key="1">
    <source>
        <dbReference type="EMBL" id="AVG24214.1"/>
    </source>
</evidence>
<dbReference type="InterPro" id="IPR002915">
    <property type="entry name" value="DeoC/FbaB/LacD_aldolase"/>
</dbReference>
<dbReference type="GO" id="GO:0004332">
    <property type="term" value="F:fructose-bisphosphate aldolase activity"/>
    <property type="evidence" value="ECO:0007669"/>
    <property type="project" value="InterPro"/>
</dbReference>
<proteinExistence type="predicted"/>
<organism evidence="1 2">
    <name type="scientific">Pontimonas salivibrio</name>
    <dbReference type="NCBI Taxonomy" id="1159327"/>
    <lineage>
        <taxon>Bacteria</taxon>
        <taxon>Bacillati</taxon>
        <taxon>Actinomycetota</taxon>
        <taxon>Actinomycetes</taxon>
        <taxon>Micrococcales</taxon>
        <taxon>Microbacteriaceae</taxon>
        <taxon>Pontimonas</taxon>
    </lineage>
</organism>
<dbReference type="InterPro" id="IPR041720">
    <property type="entry name" value="FbaB-like"/>
</dbReference>
<dbReference type="AlphaFoldDB" id="A0A2L2BRA7"/>
<dbReference type="PANTHER" id="PTHR47916">
    <property type="entry name" value="FRUCTOSE-BISPHOSPHATE ALDOLASE CLASS 1"/>
    <property type="match status" value="1"/>
</dbReference>
<dbReference type="RefSeq" id="WP_104913722.1">
    <property type="nucleotide sequence ID" value="NZ_CP026923.1"/>
</dbReference>
<reference evidence="1 2" key="1">
    <citation type="submission" date="2018-02" db="EMBL/GenBank/DDBJ databases">
        <title>Complete genome of the streamlined marine actinobacterium Pontimonas salivibrio CL-TW6 adapted to coastal planktonic lifestype.</title>
        <authorList>
            <person name="Cho B.C."/>
            <person name="Hardies S.C."/>
            <person name="Jang G.I."/>
            <person name="Hwang C.Y."/>
        </authorList>
    </citation>
    <scope>NUCLEOTIDE SEQUENCE [LARGE SCALE GENOMIC DNA]</scope>
    <source>
        <strain evidence="1 2">CL-TW6</strain>
    </source>
</reference>
<name>A0A2L2BRA7_9MICO</name>
<dbReference type="KEGG" id="psai:C3B54_111264"/>
<dbReference type="InterPro" id="IPR050456">
    <property type="entry name" value="DeoC/FbaB_aldolase"/>
</dbReference>
<keyword evidence="2" id="KW-1185">Reference proteome</keyword>
<dbReference type="NCBIfam" id="NF006081">
    <property type="entry name" value="PRK08227.1"/>
    <property type="match status" value="1"/>
</dbReference>
<gene>
    <name evidence="1" type="ORF">C3B54_111264</name>
</gene>
<dbReference type="PANTHER" id="PTHR47916:SF1">
    <property type="entry name" value="3-HYDROXY-5-PHOSPHONOOXYPENTANE-2,4-DIONE THIOLASE"/>
    <property type="match status" value="1"/>
</dbReference>
<dbReference type="OrthoDB" id="9771504at2"/>
<keyword evidence="1" id="KW-0456">Lyase</keyword>
<dbReference type="SMART" id="SM01133">
    <property type="entry name" value="DeoC"/>
    <property type="match status" value="1"/>
</dbReference>
<accession>A0A2L2BRA7</accession>
<dbReference type="PIRSF" id="PIRSF038992">
    <property type="entry name" value="Aldolase_Ia"/>
    <property type="match status" value="1"/>
</dbReference>
<evidence type="ECO:0000313" key="2">
    <source>
        <dbReference type="Proteomes" id="UP000243077"/>
    </source>
</evidence>
<protein>
    <submittedName>
        <fullName evidence="1">Autoinducer-2 (AI-2) aldolase LsrF</fullName>
        <ecNumber evidence="1">4.2.1.-</ecNumber>
    </submittedName>
</protein>
<dbReference type="InterPro" id="IPR013785">
    <property type="entry name" value="Aldolase_TIM"/>
</dbReference>
<dbReference type="CDD" id="cd00958">
    <property type="entry name" value="DhnA"/>
    <property type="match status" value="1"/>
</dbReference>
<dbReference type="SUPFAM" id="SSF51569">
    <property type="entry name" value="Aldolase"/>
    <property type="match status" value="1"/>
</dbReference>
<dbReference type="Pfam" id="PF01791">
    <property type="entry name" value="DeoC"/>
    <property type="match status" value="1"/>
</dbReference>
<dbReference type="EMBL" id="CP026923">
    <property type="protein sequence ID" value="AVG24214.1"/>
    <property type="molecule type" value="Genomic_DNA"/>
</dbReference>
<dbReference type="Gene3D" id="3.20.20.70">
    <property type="entry name" value="Aldolase class I"/>
    <property type="match status" value="1"/>
</dbReference>